<sequence>MLEKMEGVQFNGGVGGGIASYSNYSHHKENMSNIGRTFPAKNVQNQQFDSVYSASLEDTHGMRASTKVLNPPGGRSTGFCYLINAKKYPQEKRSEEKGRIAVGADADLVLWKLSMKHQTSTLSQHSSLFKVSTPHMKPVMTICGGRIAYSNGK</sequence>
<dbReference type="Pfam" id="PF01979">
    <property type="entry name" value="Amidohydro_1"/>
    <property type="match status" value="1"/>
</dbReference>
<gene>
    <name evidence="2" type="ORF">X798_07636</name>
</gene>
<dbReference type="EMBL" id="KZ271364">
    <property type="protein sequence ID" value="OZC05391.1"/>
    <property type="molecule type" value="Genomic_DNA"/>
</dbReference>
<proteinExistence type="predicted"/>
<dbReference type="GO" id="GO:0016810">
    <property type="term" value="F:hydrolase activity, acting on carbon-nitrogen (but not peptide) bonds"/>
    <property type="evidence" value="ECO:0007669"/>
    <property type="project" value="InterPro"/>
</dbReference>
<dbReference type="Proteomes" id="UP000242913">
    <property type="component" value="Unassembled WGS sequence"/>
</dbReference>
<evidence type="ECO:0000259" key="1">
    <source>
        <dbReference type="Pfam" id="PF01979"/>
    </source>
</evidence>
<reference evidence="2 3" key="1">
    <citation type="submission" date="2015-12" db="EMBL/GenBank/DDBJ databases">
        <title>Draft genome of the nematode, Onchocerca flexuosa.</title>
        <authorList>
            <person name="Mitreva M."/>
        </authorList>
    </citation>
    <scope>NUCLEOTIDE SEQUENCE [LARGE SCALE GENOMIC DNA]</scope>
    <source>
        <strain evidence="2">Red Deer</strain>
    </source>
</reference>
<protein>
    <recommendedName>
        <fullName evidence="1">Amidohydrolase-related domain-containing protein</fullName>
    </recommendedName>
</protein>
<dbReference type="InterPro" id="IPR011059">
    <property type="entry name" value="Metal-dep_hydrolase_composite"/>
</dbReference>
<feature type="domain" description="Amidohydrolase-related" evidence="1">
    <location>
        <begin position="94"/>
        <end position="147"/>
    </location>
</feature>
<organism evidence="2 3">
    <name type="scientific">Onchocerca flexuosa</name>
    <dbReference type="NCBI Taxonomy" id="387005"/>
    <lineage>
        <taxon>Eukaryota</taxon>
        <taxon>Metazoa</taxon>
        <taxon>Ecdysozoa</taxon>
        <taxon>Nematoda</taxon>
        <taxon>Chromadorea</taxon>
        <taxon>Rhabditida</taxon>
        <taxon>Spirurina</taxon>
        <taxon>Spiruromorpha</taxon>
        <taxon>Filarioidea</taxon>
        <taxon>Onchocercidae</taxon>
        <taxon>Onchocerca</taxon>
    </lineage>
</organism>
<dbReference type="SUPFAM" id="SSF51338">
    <property type="entry name" value="Composite domain of metallo-dependent hydrolases"/>
    <property type="match status" value="1"/>
</dbReference>
<keyword evidence="3" id="KW-1185">Reference proteome</keyword>
<evidence type="ECO:0000313" key="3">
    <source>
        <dbReference type="Proteomes" id="UP000242913"/>
    </source>
</evidence>
<name>A0A238BJ26_9BILA</name>
<dbReference type="Gene3D" id="3.20.20.140">
    <property type="entry name" value="Metal-dependent hydrolases"/>
    <property type="match status" value="1"/>
</dbReference>
<dbReference type="Gene3D" id="2.30.40.10">
    <property type="entry name" value="Urease, subunit C, domain 1"/>
    <property type="match status" value="1"/>
</dbReference>
<evidence type="ECO:0000313" key="2">
    <source>
        <dbReference type="EMBL" id="OZC05391.1"/>
    </source>
</evidence>
<accession>A0A238BJ26</accession>
<dbReference type="OrthoDB" id="10258955at2759"/>
<feature type="non-terminal residue" evidence="2">
    <location>
        <position position="153"/>
    </location>
</feature>
<dbReference type="AlphaFoldDB" id="A0A238BJ26"/>
<dbReference type="InterPro" id="IPR006680">
    <property type="entry name" value="Amidohydro-rel"/>
</dbReference>